<dbReference type="RefSeq" id="WP_369722020.1">
    <property type="nucleotide sequence ID" value="NZ_CP165734.1"/>
</dbReference>
<proteinExistence type="predicted"/>
<organism evidence="1">
    <name type="scientific">Bradyrhizobium sp. LLZ17</name>
    <dbReference type="NCBI Taxonomy" id="3239388"/>
    <lineage>
        <taxon>Bacteria</taxon>
        <taxon>Pseudomonadati</taxon>
        <taxon>Pseudomonadota</taxon>
        <taxon>Alphaproteobacteria</taxon>
        <taxon>Hyphomicrobiales</taxon>
        <taxon>Nitrobacteraceae</taxon>
        <taxon>Bradyrhizobium</taxon>
    </lineage>
</organism>
<gene>
    <name evidence="1" type="ORF">AB8Z38_34630</name>
</gene>
<dbReference type="AlphaFoldDB" id="A0AB39XHV2"/>
<accession>A0AB39XHV2</accession>
<name>A0AB39XHV2_9BRAD</name>
<reference evidence="1" key="1">
    <citation type="submission" date="2024-08" db="EMBL/GenBank/DDBJ databases">
        <authorList>
            <person name="Chaddad Z."/>
            <person name="Lamrabet M."/>
            <person name="Bouhnik O."/>
            <person name="Alami S."/>
            <person name="Wipf D."/>
            <person name="Courty P.E."/>
            <person name="Missbah El Idrissi M."/>
        </authorList>
    </citation>
    <scope>NUCLEOTIDE SEQUENCE</scope>
    <source>
        <strain evidence="1">LLZ17</strain>
    </source>
</reference>
<evidence type="ECO:0000313" key="1">
    <source>
        <dbReference type="EMBL" id="XDV57598.1"/>
    </source>
</evidence>
<protein>
    <submittedName>
        <fullName evidence="1">Uncharacterized protein</fullName>
    </submittedName>
</protein>
<dbReference type="EMBL" id="CP165734">
    <property type="protein sequence ID" value="XDV57598.1"/>
    <property type="molecule type" value="Genomic_DNA"/>
</dbReference>
<sequence>MRTASPITAGQDHIQAVCNEIGERLGQMLRVEASLPVRLQDLLARLSELDWDAPSFIEENVERESRLVMKRAA</sequence>